<gene>
    <name evidence="5" type="ORF">B5E75_05765</name>
</gene>
<dbReference type="PRINTS" id="PR00598">
    <property type="entry name" value="HTHMARR"/>
</dbReference>
<dbReference type="GO" id="GO:0003677">
    <property type="term" value="F:DNA binding"/>
    <property type="evidence" value="ECO:0007669"/>
    <property type="project" value="UniProtKB-KW"/>
</dbReference>
<dbReference type="SUPFAM" id="SSF46785">
    <property type="entry name" value="Winged helix' DNA-binding domain"/>
    <property type="match status" value="1"/>
</dbReference>
<dbReference type="PROSITE" id="PS50995">
    <property type="entry name" value="HTH_MARR_2"/>
    <property type="match status" value="1"/>
</dbReference>
<protein>
    <recommendedName>
        <fullName evidence="4">HTH marR-type domain-containing protein</fullName>
    </recommendedName>
</protein>
<dbReference type="GO" id="GO:0003700">
    <property type="term" value="F:DNA-binding transcription factor activity"/>
    <property type="evidence" value="ECO:0007669"/>
    <property type="project" value="InterPro"/>
</dbReference>
<dbReference type="PANTHER" id="PTHR42756">
    <property type="entry name" value="TRANSCRIPTIONAL REGULATOR, MARR"/>
    <property type="match status" value="1"/>
</dbReference>
<keyword evidence="6" id="KW-1185">Reference proteome</keyword>
<dbReference type="OrthoDB" id="3237509at2"/>
<organism evidence="5 6">
    <name type="scientific">Massilimicrobiota timonensis</name>
    <dbReference type="NCBI Taxonomy" id="1776392"/>
    <lineage>
        <taxon>Bacteria</taxon>
        <taxon>Bacillati</taxon>
        <taxon>Bacillota</taxon>
        <taxon>Erysipelotrichia</taxon>
        <taxon>Erysipelotrichales</taxon>
        <taxon>Erysipelotrichaceae</taxon>
        <taxon>Massilimicrobiota</taxon>
    </lineage>
</organism>
<dbReference type="InterPro" id="IPR000835">
    <property type="entry name" value="HTH_MarR-typ"/>
</dbReference>
<dbReference type="RefSeq" id="WP_087357823.1">
    <property type="nucleotide sequence ID" value="NZ_NFLJ01000013.1"/>
</dbReference>
<dbReference type="PANTHER" id="PTHR42756:SF1">
    <property type="entry name" value="TRANSCRIPTIONAL REPRESSOR OF EMRAB OPERON"/>
    <property type="match status" value="1"/>
</dbReference>
<keyword evidence="1" id="KW-0805">Transcription regulation</keyword>
<keyword evidence="3" id="KW-0804">Transcription</keyword>
<proteinExistence type="predicted"/>
<evidence type="ECO:0000256" key="2">
    <source>
        <dbReference type="ARBA" id="ARBA00023125"/>
    </source>
</evidence>
<dbReference type="Pfam" id="PF12802">
    <property type="entry name" value="MarR_2"/>
    <property type="match status" value="1"/>
</dbReference>
<evidence type="ECO:0000259" key="4">
    <source>
        <dbReference type="PROSITE" id="PS50995"/>
    </source>
</evidence>
<name>A0A1Y4SZI7_9FIRM</name>
<keyword evidence="2" id="KW-0238">DNA-binding</keyword>
<accession>A0A1Y4SZI7</accession>
<dbReference type="EMBL" id="NFLJ01000013">
    <property type="protein sequence ID" value="OUQ34810.1"/>
    <property type="molecule type" value="Genomic_DNA"/>
</dbReference>
<dbReference type="SMART" id="SM00347">
    <property type="entry name" value="HTH_MARR"/>
    <property type="match status" value="1"/>
</dbReference>
<evidence type="ECO:0000256" key="1">
    <source>
        <dbReference type="ARBA" id="ARBA00023015"/>
    </source>
</evidence>
<evidence type="ECO:0000256" key="3">
    <source>
        <dbReference type="ARBA" id="ARBA00023163"/>
    </source>
</evidence>
<evidence type="ECO:0000313" key="5">
    <source>
        <dbReference type="EMBL" id="OUQ34810.1"/>
    </source>
</evidence>
<reference evidence="5 6" key="1">
    <citation type="journal article" date="2018" name="BMC Genomics">
        <title>Whole genome sequencing and function prediction of 133 gut anaerobes isolated from chicken caecum in pure cultures.</title>
        <authorList>
            <person name="Medvecky M."/>
            <person name="Cejkova D."/>
            <person name="Polansky O."/>
            <person name="Karasova D."/>
            <person name="Kubasova T."/>
            <person name="Cizek A."/>
            <person name="Rychlik I."/>
        </authorList>
    </citation>
    <scope>NUCLEOTIDE SEQUENCE [LARGE SCALE GENOMIC DNA]</scope>
    <source>
        <strain evidence="5 6">An13</strain>
    </source>
</reference>
<comment type="caution">
    <text evidence="5">The sequence shown here is derived from an EMBL/GenBank/DDBJ whole genome shotgun (WGS) entry which is preliminary data.</text>
</comment>
<dbReference type="InterPro" id="IPR036390">
    <property type="entry name" value="WH_DNA-bd_sf"/>
</dbReference>
<dbReference type="AlphaFoldDB" id="A0A1Y4SZI7"/>
<dbReference type="InterPro" id="IPR036388">
    <property type="entry name" value="WH-like_DNA-bd_sf"/>
</dbReference>
<dbReference type="Gene3D" id="1.10.10.10">
    <property type="entry name" value="Winged helix-like DNA-binding domain superfamily/Winged helix DNA-binding domain"/>
    <property type="match status" value="1"/>
</dbReference>
<feature type="domain" description="HTH marR-type" evidence="4">
    <location>
        <begin position="1"/>
        <end position="136"/>
    </location>
</feature>
<evidence type="ECO:0000313" key="6">
    <source>
        <dbReference type="Proteomes" id="UP000195305"/>
    </source>
</evidence>
<dbReference type="Proteomes" id="UP000195305">
    <property type="component" value="Unassembled WGS sequence"/>
</dbReference>
<sequence>MDYRKYARKLIGYMIENEQAFKFCHRDISEIARGECAVLIYLMDGDGVNASEISQRFDINTSRVAAVLNTLSKKGYIQRIVDPLDKRKIKVFITDKGKAFAREKQKEIEAYFGHLLECLGEEDTKEYLRLSLKINQIIKDLK</sequence>